<dbReference type="InterPro" id="IPR014756">
    <property type="entry name" value="Ig_E-set"/>
</dbReference>
<reference evidence="12 13" key="1">
    <citation type="submission" date="2024-09" db="EMBL/GenBank/DDBJ databases">
        <authorList>
            <person name="Lee S.D."/>
        </authorList>
    </citation>
    <scope>NUCLEOTIDE SEQUENCE [LARGE SCALE GENOMIC DNA]</scope>
    <source>
        <strain evidence="12 13">N1-1</strain>
    </source>
</reference>
<keyword evidence="8 9" id="KW-0119">Carbohydrate metabolism</keyword>
<dbReference type="Pfam" id="PF00128">
    <property type="entry name" value="Alpha-amylase"/>
    <property type="match status" value="1"/>
</dbReference>
<evidence type="ECO:0000313" key="12">
    <source>
        <dbReference type="EMBL" id="MFC1412208.1"/>
    </source>
</evidence>
<dbReference type="InterPro" id="IPR006407">
    <property type="entry name" value="GlgB"/>
</dbReference>
<dbReference type="CDD" id="cd11322">
    <property type="entry name" value="AmyAc_Glg_BE"/>
    <property type="match status" value="1"/>
</dbReference>
<evidence type="ECO:0000256" key="1">
    <source>
        <dbReference type="ARBA" id="ARBA00000826"/>
    </source>
</evidence>
<dbReference type="NCBIfam" id="NF008967">
    <property type="entry name" value="PRK12313.1"/>
    <property type="match status" value="1"/>
</dbReference>
<evidence type="ECO:0000256" key="2">
    <source>
        <dbReference type="ARBA" id="ARBA00004964"/>
    </source>
</evidence>
<evidence type="ECO:0000256" key="5">
    <source>
        <dbReference type="ARBA" id="ARBA00022676"/>
    </source>
</evidence>
<keyword evidence="6 9" id="KW-0808">Transferase</keyword>
<feature type="active site" description="Nucleophile" evidence="9">
    <location>
        <position position="478"/>
    </location>
</feature>
<dbReference type="InterPro" id="IPR004193">
    <property type="entry name" value="Glyco_hydro_13_N"/>
</dbReference>
<dbReference type="Pfam" id="PF22019">
    <property type="entry name" value="GlgB_N"/>
    <property type="match status" value="1"/>
</dbReference>
<comment type="catalytic activity">
    <reaction evidence="1 9">
        <text>Transfers a segment of a (1-&gt;4)-alpha-D-glucan chain to a primary hydroxy group in a similar glucan chain.</text>
        <dbReference type="EC" id="2.4.1.18"/>
    </reaction>
</comment>
<dbReference type="RefSeq" id="WP_380512849.1">
    <property type="nucleotide sequence ID" value="NZ_JBHEZX010000010.1"/>
</dbReference>
<dbReference type="CDD" id="cd02855">
    <property type="entry name" value="E_set_GBE_prok_N"/>
    <property type="match status" value="1"/>
</dbReference>
<comment type="pathway">
    <text evidence="2 9">Glycan biosynthesis; glycogen biosynthesis.</text>
</comment>
<evidence type="ECO:0000313" key="13">
    <source>
        <dbReference type="Proteomes" id="UP001592582"/>
    </source>
</evidence>
<dbReference type="SUPFAM" id="SSF51011">
    <property type="entry name" value="Glycosyl hydrolase domain"/>
    <property type="match status" value="1"/>
</dbReference>
<dbReference type="Pfam" id="PF02806">
    <property type="entry name" value="Alpha-amylase_C"/>
    <property type="match status" value="1"/>
</dbReference>
<dbReference type="NCBIfam" id="NF003811">
    <property type="entry name" value="PRK05402.1"/>
    <property type="match status" value="1"/>
</dbReference>
<keyword evidence="13" id="KW-1185">Reference proteome</keyword>
<comment type="caution">
    <text evidence="12">The sequence shown here is derived from an EMBL/GenBank/DDBJ whole genome shotgun (WGS) entry which is preliminary data.</text>
</comment>
<dbReference type="EC" id="2.4.1.18" evidence="9"/>
<organism evidence="12 13">
    <name type="scientific">Streptacidiphilus alkalitolerans</name>
    <dbReference type="NCBI Taxonomy" id="3342712"/>
    <lineage>
        <taxon>Bacteria</taxon>
        <taxon>Bacillati</taxon>
        <taxon>Actinomycetota</taxon>
        <taxon>Actinomycetes</taxon>
        <taxon>Kitasatosporales</taxon>
        <taxon>Streptomycetaceae</taxon>
        <taxon>Streptacidiphilus</taxon>
    </lineage>
</organism>
<feature type="active site" description="Proton donor" evidence="9">
    <location>
        <position position="531"/>
    </location>
</feature>
<evidence type="ECO:0000256" key="4">
    <source>
        <dbReference type="ARBA" id="ARBA00022600"/>
    </source>
</evidence>
<keyword evidence="4 9" id="KW-0321">Glycogen metabolism</keyword>
<dbReference type="SUPFAM" id="SSF51445">
    <property type="entry name" value="(Trans)glycosidases"/>
    <property type="match status" value="1"/>
</dbReference>
<dbReference type="EMBL" id="JBHEZX010000010">
    <property type="protein sequence ID" value="MFC1412208.1"/>
    <property type="molecule type" value="Genomic_DNA"/>
</dbReference>
<dbReference type="InterPro" id="IPR013780">
    <property type="entry name" value="Glyco_hydro_b"/>
</dbReference>
<dbReference type="InterPro" id="IPR017853">
    <property type="entry name" value="GH"/>
</dbReference>
<dbReference type="PANTHER" id="PTHR43651:SF3">
    <property type="entry name" value="1,4-ALPHA-GLUCAN-BRANCHING ENZYME"/>
    <property type="match status" value="1"/>
</dbReference>
<dbReference type="HAMAP" id="MF_00685">
    <property type="entry name" value="GlgB"/>
    <property type="match status" value="1"/>
</dbReference>
<sequence length="808" mass="88958">MTHRREAPAVTKLDPTRPTAAAAGGTGGTKVPDTFRAIRPAVTPPPLRPEPEPAATAPVAPTAPAAPAELAADATLAPSEVTRLVGGWHHNPHGVLGAHPVPQGTAVRVLRPFAERVVLETTGPDGDPSDPGDQYELTHQQDGLFTALLPHTDLPAYRLRVSYDGAELVQEDGYRMLPTLGDTDLHLIGEGRHEELWKVLGSHVRTIGRVSGTAFAVWAPNASGVRVIGDFNGWSGAAHPMRSLGGSGVWELFVPGIGEGTRYKYEIATRDGRMLQKADPLAQATEAPPATASVVHTSSHTWQDQDWLADRAATATQHDAPMSVYEVHLASWRPGLTYRELAVSLPAYVSELGFTHVELMPVMEHPFGGSWGYQVSGFYAPTARLGGPDDFKFMIDALHRAGIGVIVDWVPAHFPKDDFALRQFDGQPLYEPADPLRAEHPDWGTLEFDYGRKEVRNFLVANAVFWCQEYHVDGLRVDAVASMLYLDYSREGDAWTPNAGGGRENWDAVGFLQEMNATVYRRCPGVVTIAEESTAWPGVTRPTEHSGLGFGLKWNMGWMHDSLDYMSHDPIHRRYHHNEMTFSMVYAYSENYLLPISHDEVVHGKGSLVSKMPGDWWQQRANMRAYLAYMWAHPGKKLLFMGQEFAQGAEWNHDTGPQWWVLGDDWPAAPDHRGVQDLVRDLNRIYTDSPALWRLDTDPAGFAWIDGGAAEDNVFSFVRFDEERRPLVSVTNLSPVVRADYRVGLPTVRPDVHDSVWLEVLNTDASAYGGGGVGNPDPVKADPTPWNGRDSSAELILPPLGTIWLSPA</sequence>
<evidence type="ECO:0000256" key="3">
    <source>
        <dbReference type="ARBA" id="ARBA00009000"/>
    </source>
</evidence>
<dbReference type="SUPFAM" id="SSF81296">
    <property type="entry name" value="E set domains"/>
    <property type="match status" value="2"/>
</dbReference>
<comment type="similarity">
    <text evidence="3 9">Belongs to the glycosyl hydrolase 13 family. GlgB subfamily.</text>
</comment>
<comment type="function">
    <text evidence="9">Catalyzes the formation of the alpha-1,6-glucosidic linkages in glycogen by scission of a 1,4-alpha-linked oligosaccharide from growing alpha-1,4-glucan chains and the subsequent attachment of the oligosaccharide to the alpha-1,6 position.</text>
</comment>
<dbReference type="PIRSF" id="PIRSF000463">
    <property type="entry name" value="GlgB"/>
    <property type="match status" value="1"/>
</dbReference>
<dbReference type="Pfam" id="PF02922">
    <property type="entry name" value="CBM_48"/>
    <property type="match status" value="1"/>
</dbReference>
<evidence type="ECO:0000256" key="8">
    <source>
        <dbReference type="ARBA" id="ARBA00023277"/>
    </source>
</evidence>
<feature type="region of interest" description="Disordered" evidence="10">
    <location>
        <begin position="1"/>
        <end position="61"/>
    </location>
</feature>
<evidence type="ECO:0000256" key="7">
    <source>
        <dbReference type="ARBA" id="ARBA00023056"/>
    </source>
</evidence>
<evidence type="ECO:0000259" key="11">
    <source>
        <dbReference type="SMART" id="SM00642"/>
    </source>
</evidence>
<dbReference type="Gene3D" id="3.20.20.80">
    <property type="entry name" value="Glycosidases"/>
    <property type="match status" value="1"/>
</dbReference>
<evidence type="ECO:0000256" key="10">
    <source>
        <dbReference type="SAM" id="MobiDB-lite"/>
    </source>
</evidence>
<proteinExistence type="inferred from homology"/>
<dbReference type="SMART" id="SM00642">
    <property type="entry name" value="Aamy"/>
    <property type="match status" value="1"/>
</dbReference>
<dbReference type="InterPro" id="IPR044143">
    <property type="entry name" value="GlgB_N_E_set_prok"/>
</dbReference>
<comment type="subunit">
    <text evidence="9">Monomer.</text>
</comment>
<dbReference type="GO" id="GO:0003844">
    <property type="term" value="F:1,4-alpha-glucan branching enzyme activity"/>
    <property type="evidence" value="ECO:0007669"/>
    <property type="project" value="UniProtKB-EC"/>
</dbReference>
<dbReference type="InterPro" id="IPR006047">
    <property type="entry name" value="GH13_cat_dom"/>
</dbReference>
<dbReference type="NCBIfam" id="TIGR01515">
    <property type="entry name" value="branching_enzym"/>
    <property type="match status" value="1"/>
</dbReference>
<dbReference type="InterPro" id="IPR054169">
    <property type="entry name" value="GlgB_N"/>
</dbReference>
<dbReference type="Gene3D" id="2.60.40.1180">
    <property type="entry name" value="Golgi alpha-mannosidase II"/>
    <property type="match status" value="1"/>
</dbReference>
<protein>
    <recommendedName>
        <fullName evidence="9">1,4-alpha-glucan branching enzyme GlgB</fullName>
        <ecNumber evidence="9">2.4.1.18</ecNumber>
    </recommendedName>
    <alternativeName>
        <fullName evidence="9">1,4-alpha-D-glucan:1,4-alpha-D-glucan 6-glucosyl-transferase</fullName>
    </alternativeName>
    <alternativeName>
        <fullName evidence="9">Alpha-(1-&gt;4)-glucan branching enzyme</fullName>
    </alternativeName>
    <alternativeName>
        <fullName evidence="9">Glycogen branching enzyme</fullName>
        <shortName evidence="9">BE</shortName>
    </alternativeName>
</protein>
<keyword evidence="7 9" id="KW-0320">Glycogen biosynthesis</keyword>
<name>A0ABV6VET2_9ACTN</name>
<gene>
    <name evidence="9 12" type="primary">glgB</name>
    <name evidence="12" type="ORF">ACEZDG_23350</name>
</gene>
<dbReference type="PANTHER" id="PTHR43651">
    <property type="entry name" value="1,4-ALPHA-GLUCAN-BRANCHING ENZYME"/>
    <property type="match status" value="1"/>
</dbReference>
<feature type="domain" description="Glycosyl hydrolase family 13 catalytic" evidence="11">
    <location>
        <begin position="326"/>
        <end position="680"/>
    </location>
</feature>
<evidence type="ECO:0000256" key="6">
    <source>
        <dbReference type="ARBA" id="ARBA00022679"/>
    </source>
</evidence>
<dbReference type="Gene3D" id="2.60.40.10">
    <property type="entry name" value="Immunoglobulins"/>
    <property type="match status" value="2"/>
</dbReference>
<keyword evidence="5 9" id="KW-0328">Glycosyltransferase</keyword>
<dbReference type="Proteomes" id="UP001592582">
    <property type="component" value="Unassembled WGS sequence"/>
</dbReference>
<dbReference type="InterPro" id="IPR013783">
    <property type="entry name" value="Ig-like_fold"/>
</dbReference>
<dbReference type="InterPro" id="IPR037439">
    <property type="entry name" value="Branching_enzy"/>
</dbReference>
<evidence type="ECO:0000256" key="9">
    <source>
        <dbReference type="HAMAP-Rule" id="MF_00685"/>
    </source>
</evidence>
<dbReference type="InterPro" id="IPR006048">
    <property type="entry name" value="A-amylase/branching_C"/>
</dbReference>
<accession>A0ABV6VET2</accession>